<dbReference type="HAMAP" id="MF_01813">
    <property type="entry name" value="MenG_UbiE_methyltr"/>
    <property type="match status" value="1"/>
</dbReference>
<evidence type="ECO:0000256" key="3">
    <source>
        <dbReference type="ARBA" id="ARBA00022691"/>
    </source>
</evidence>
<reference evidence="5 6" key="1">
    <citation type="journal article" date="2003" name="Proc. Natl. Acad. Sci. U.S.A.">
        <title>Genome sequence of the cyanobacterium Prochlorococcus marinus SS120, a nearly minimal oxyphototrophic genome.</title>
        <authorList>
            <person name="Dufresne A."/>
            <person name="Salanoubat M."/>
            <person name="Partensky F."/>
            <person name="Artiguenave F."/>
            <person name="Axmann I.M."/>
            <person name="Barbe V."/>
            <person name="Duprat S."/>
            <person name="Galperin M.Y."/>
            <person name="Koonin E.V."/>
            <person name="Le Gall F."/>
            <person name="Makarova K.S."/>
            <person name="Ostrowski M."/>
            <person name="Oztas S."/>
            <person name="Robert C."/>
            <person name="Rogozin I.B."/>
            <person name="Scanlan D.J."/>
            <person name="Tandeau de Marsac N."/>
            <person name="Weissenbach J."/>
            <person name="Wincker P."/>
            <person name="Wolf Y.I."/>
            <person name="Hess W.R."/>
        </authorList>
    </citation>
    <scope>NUCLEOTIDE SEQUENCE [LARGE SCALE GENOMIC DNA]</scope>
    <source>
        <strain evidence="6">SARG / CCMP1375 / SS120</strain>
    </source>
</reference>
<comment type="similarity">
    <text evidence="4">Belongs to the class I-like SAM-binding methyltransferase superfamily. MenG/UbiE family.</text>
</comment>
<dbReference type="EC" id="2.1.1.329" evidence="4"/>
<accession>Q7VDF0</accession>
<keyword evidence="2 4" id="KW-0808">Transferase</keyword>
<name>Q7VDF0_PROMA</name>
<dbReference type="InterPro" id="IPR032904">
    <property type="entry name" value="MenG"/>
</dbReference>
<dbReference type="PATRIC" id="fig|167539.5.peg.437"/>
<dbReference type="PANTHER" id="PTHR43591:SF24">
    <property type="entry name" value="2-METHOXY-6-POLYPRENYL-1,4-BENZOQUINOL METHYLASE, MITOCHONDRIAL"/>
    <property type="match status" value="1"/>
</dbReference>
<keyword evidence="3 4" id="KW-0949">S-adenosyl-L-methionine</keyword>
<comment type="function">
    <text evidence="4">Methyltransferase required for the conversion of 2-phytyl-1,4-beta-naphthoquinol to phylloquinol.</text>
</comment>
<dbReference type="NCBIfam" id="TIGR01934">
    <property type="entry name" value="MenG_MenH_UbiE"/>
    <property type="match status" value="1"/>
</dbReference>
<dbReference type="HOGENOM" id="CLU_037990_0_0_3"/>
<dbReference type="Gene3D" id="3.40.50.150">
    <property type="entry name" value="Vaccinia Virus protein VP39"/>
    <property type="match status" value="1"/>
</dbReference>
<dbReference type="SUPFAM" id="SSF53335">
    <property type="entry name" value="S-adenosyl-L-methionine-dependent methyltransferases"/>
    <property type="match status" value="1"/>
</dbReference>
<proteinExistence type="inferred from homology"/>
<comment type="catalytic activity">
    <reaction evidence="4">
        <text>demethylphylloquinol + S-adenosyl-L-methionine = phylloquinol + S-adenosyl-L-homocysteine + H(+)</text>
        <dbReference type="Rhea" id="RHEA:40551"/>
        <dbReference type="ChEBI" id="CHEBI:15378"/>
        <dbReference type="ChEBI" id="CHEBI:28433"/>
        <dbReference type="ChEBI" id="CHEBI:57856"/>
        <dbReference type="ChEBI" id="CHEBI:59789"/>
        <dbReference type="ChEBI" id="CHEBI:87844"/>
        <dbReference type="EC" id="2.1.1.329"/>
    </reaction>
</comment>
<comment type="pathway">
    <text evidence="4">Cofactor biosynthesis; phylloquinone biosynthesis.</text>
</comment>
<dbReference type="KEGG" id="pma:Pro_0427"/>
<dbReference type="GO" id="GO:0052624">
    <property type="term" value="F:2-phytyl-1,4-naphthoquinone methyltransferase activity"/>
    <property type="evidence" value="ECO:0007669"/>
    <property type="project" value="UniProtKB-EC"/>
</dbReference>
<dbReference type="CDD" id="cd02440">
    <property type="entry name" value="AdoMet_MTases"/>
    <property type="match status" value="1"/>
</dbReference>
<organism evidence="5 6">
    <name type="scientific">Prochlorococcus marinus (strain SARG / CCMP1375 / SS120)</name>
    <dbReference type="NCBI Taxonomy" id="167539"/>
    <lineage>
        <taxon>Bacteria</taxon>
        <taxon>Bacillati</taxon>
        <taxon>Cyanobacteriota</taxon>
        <taxon>Cyanophyceae</taxon>
        <taxon>Synechococcales</taxon>
        <taxon>Prochlorococcaceae</taxon>
        <taxon>Prochlorococcus</taxon>
    </lineage>
</organism>
<dbReference type="InterPro" id="IPR029063">
    <property type="entry name" value="SAM-dependent_MTases_sf"/>
</dbReference>
<dbReference type="InterPro" id="IPR004033">
    <property type="entry name" value="UbiE/COQ5_MeTrFase"/>
</dbReference>
<dbReference type="eggNOG" id="COG2226">
    <property type="taxonomic scope" value="Bacteria"/>
</dbReference>
<dbReference type="RefSeq" id="WP_011124582.1">
    <property type="nucleotide sequence ID" value="NC_005042.1"/>
</dbReference>
<dbReference type="Pfam" id="PF01209">
    <property type="entry name" value="Ubie_methyltran"/>
    <property type="match status" value="1"/>
</dbReference>
<dbReference type="UniPathway" id="UPA00995"/>
<evidence type="ECO:0000256" key="2">
    <source>
        <dbReference type="ARBA" id="ARBA00022679"/>
    </source>
</evidence>
<evidence type="ECO:0000313" key="6">
    <source>
        <dbReference type="Proteomes" id="UP000001420"/>
    </source>
</evidence>
<evidence type="ECO:0000256" key="1">
    <source>
        <dbReference type="ARBA" id="ARBA00022603"/>
    </source>
</evidence>
<dbReference type="AlphaFoldDB" id="Q7VDF0"/>
<dbReference type="OrthoDB" id="9808140at2"/>
<keyword evidence="6" id="KW-1185">Reference proteome</keyword>
<dbReference type="STRING" id="167539.Pro_0427"/>
<evidence type="ECO:0000313" key="5">
    <source>
        <dbReference type="EMBL" id="AAP99473.1"/>
    </source>
</evidence>
<dbReference type="GO" id="GO:0042372">
    <property type="term" value="P:phylloquinone biosynthetic process"/>
    <property type="evidence" value="ECO:0007669"/>
    <property type="project" value="UniProtKB-UniRule"/>
</dbReference>
<dbReference type="Proteomes" id="UP000001420">
    <property type="component" value="Chromosome"/>
</dbReference>
<dbReference type="NCBIfam" id="NF001244">
    <property type="entry name" value="PRK00216.1-5"/>
    <property type="match status" value="1"/>
</dbReference>
<gene>
    <name evidence="4" type="primary">menG</name>
    <name evidence="5" type="synonym">ubiE/menG</name>
    <name evidence="5" type="ordered locus">Pro_0427</name>
</gene>
<dbReference type="EnsemblBacteria" id="AAP99473">
    <property type="protein sequence ID" value="AAP99473"/>
    <property type="gene ID" value="Pro_0427"/>
</dbReference>
<keyword evidence="1 4" id="KW-0489">Methyltransferase</keyword>
<dbReference type="GO" id="GO:0032259">
    <property type="term" value="P:methylation"/>
    <property type="evidence" value="ECO:0007669"/>
    <property type="project" value="UniProtKB-KW"/>
</dbReference>
<dbReference type="PANTHER" id="PTHR43591">
    <property type="entry name" value="METHYLTRANSFERASE"/>
    <property type="match status" value="1"/>
</dbReference>
<dbReference type="EMBL" id="AE017126">
    <property type="protein sequence ID" value="AAP99473.1"/>
    <property type="molecule type" value="Genomic_DNA"/>
</dbReference>
<sequence length="233" mass="26117">MKPQDPIAIKELFDSVSKNYDFLNDLFSLGFHRIWKRQLLTWLKPASGEKWIDLCCGTGDLSLPLARLVRPFGSVIGVDFSRAQINCAHKRSLKEPWLPISWLNEDVLKAGLPSSTFDGVVMAYGLRNLSSPEAGLKEIHRLLKPGARAGVLDFNHTIEGSKNSFFQKFYLRNFVVPIASKMGLKEEYAYLEESLKKFPVGLIQEQIAINVGFQEANYKTLAGGQMGALLLRA</sequence>
<dbReference type="HAMAP" id="MF_01982">
    <property type="entry name" value="MenG_phylloquinone_subfam"/>
    <property type="match status" value="1"/>
</dbReference>
<evidence type="ECO:0000256" key="4">
    <source>
        <dbReference type="HAMAP-Rule" id="MF_01982"/>
    </source>
</evidence>
<protein>
    <recommendedName>
        <fullName evidence="4">2-phytyl-1,4-naphtoquinone methyltransferase</fullName>
        <ecNumber evidence="4">2.1.1.329</ecNumber>
    </recommendedName>
    <alternativeName>
        <fullName evidence="4">Demethylphylloquinone methyltransferase</fullName>
    </alternativeName>
</protein>
<dbReference type="PROSITE" id="PS51608">
    <property type="entry name" value="SAM_MT_UBIE"/>
    <property type="match status" value="1"/>
</dbReference>